<feature type="domain" description="NOA1/YqeH-like C-terminal" evidence="6">
    <location>
        <begin position="183"/>
        <end position="283"/>
    </location>
</feature>
<comment type="subcellular location">
    <subcellularLocation>
        <location evidence="1">Membrane</location>
    </subcellularLocation>
</comment>
<dbReference type="PANTHER" id="PTHR46406">
    <property type="entry name" value="NITRIC OXIDE-ASSOCIATED PROTEIN 1"/>
    <property type="match status" value="1"/>
</dbReference>
<dbReference type="SUPFAM" id="SSF81321">
    <property type="entry name" value="Family A G protein-coupled receptor-like"/>
    <property type="match status" value="1"/>
</dbReference>
<dbReference type="EMBL" id="OV696688">
    <property type="protein sequence ID" value="CAH1258294.1"/>
    <property type="molecule type" value="Genomic_DNA"/>
</dbReference>
<dbReference type="InterPro" id="IPR027430">
    <property type="entry name" value="Retinal_BS"/>
</dbReference>
<dbReference type="Gene3D" id="1.20.1070.10">
    <property type="entry name" value="Rhodopsin 7-helix transmembrane proteins"/>
    <property type="match status" value="1"/>
</dbReference>
<feature type="transmembrane region" description="Helical" evidence="5">
    <location>
        <begin position="444"/>
        <end position="466"/>
    </location>
</feature>
<dbReference type="InterPro" id="IPR052807">
    <property type="entry name" value="Mito_transl_resp_regulator"/>
</dbReference>
<keyword evidence="2 5" id="KW-0812">Transmembrane</keyword>
<keyword evidence="4 5" id="KW-0472">Membrane</keyword>
<reference evidence="7" key="1">
    <citation type="submission" date="2022-01" db="EMBL/GenBank/DDBJ databases">
        <authorList>
            <person name="Braso-Vives M."/>
        </authorList>
    </citation>
    <scope>NUCLEOTIDE SEQUENCE</scope>
</reference>
<dbReference type="AlphaFoldDB" id="A0A8J9ZMP4"/>
<evidence type="ECO:0000256" key="1">
    <source>
        <dbReference type="ARBA" id="ARBA00004370"/>
    </source>
</evidence>
<sequence>MNLLRFPMVNPTRKARLSVRKKRLWDRNKLLRSKPTKQMEQMERKAYVVGHVGRTDGQQLYEEETERELSFSTSLRKLSGDPEDAWTMAQGDMFNQQAQEAQERAKSPSNLTQAFEGGKWVCDTPGYINDQQILNLLTSEELERVVPSRPIVPRTVVLRPEHTLFLAALGRVDYVEGLNSIFLTVFASGALPLHVCTLERADDLYARHAGKIDLLKVPMGGDERMESFPPLQPAEVTVTGVDHKFSAVDLVLSSAGWVAVTPDKWTTAQLRVYTPGGLGFHLRPKSLLPNAVNFKGKRINASSCRAFYRPIAIQRPGGGPVMSASPSSWLSSGELFTDSPENTSEWPWTDGPTQETCSDDDHFGYESYLAIAIYLTLLGLMAIGGNSIAIITFVTEKEFRKKEHNILLLNMAIADLGVSIFGYPSSTVSGYAGRWLLGDVGCTMYAFLCFTFSLVSMFTLCAVSVYRYIVICKPQYAYMLNHRRTMYVTLGTWMYALLFSIPPLVGVSFYTYEPIRIICSLNWKLQYPGEMAYTAVTITFCYVANVWIMGYCYFNIFSKSTNLKFGALASEKAKKAVKRDILKAAMMCLTMVVSFLIAWTPYAVSSTWNVLVYGDLPVLATILPSLFSKLSCMMNPIIYTCCNTKFRQAVSKSLRRLGCLHKQVTPLDTAQMVRRKRRSNVEPAAGGMAMNAVPPSMATGDRQSSSC</sequence>
<evidence type="ECO:0000313" key="7">
    <source>
        <dbReference type="EMBL" id="CAH1258294.1"/>
    </source>
</evidence>
<protein>
    <submittedName>
        <fullName evidence="7">NOA1 protein</fullName>
    </submittedName>
</protein>
<dbReference type="GO" id="GO:0016020">
    <property type="term" value="C:membrane"/>
    <property type="evidence" value="ECO:0007669"/>
    <property type="project" value="UniProtKB-SubCell"/>
</dbReference>
<dbReference type="Pfam" id="PF00001">
    <property type="entry name" value="7tm_1"/>
    <property type="match status" value="1"/>
</dbReference>
<dbReference type="FunFam" id="1.20.1070.10:FF:000219">
    <property type="entry name" value="Opsin 5-like 2"/>
    <property type="match status" value="1"/>
</dbReference>
<dbReference type="Pfam" id="PF21516">
    <property type="entry name" value="YqeH-like_C"/>
    <property type="match status" value="1"/>
</dbReference>
<organism evidence="7 8">
    <name type="scientific">Branchiostoma lanceolatum</name>
    <name type="common">Common lancelet</name>
    <name type="synonym">Amphioxus lanceolatum</name>
    <dbReference type="NCBI Taxonomy" id="7740"/>
    <lineage>
        <taxon>Eukaryota</taxon>
        <taxon>Metazoa</taxon>
        <taxon>Chordata</taxon>
        <taxon>Cephalochordata</taxon>
        <taxon>Leptocardii</taxon>
        <taxon>Amphioxiformes</taxon>
        <taxon>Branchiostomatidae</taxon>
        <taxon>Branchiostoma</taxon>
    </lineage>
</organism>
<dbReference type="InterPro" id="IPR048422">
    <property type="entry name" value="NOA1/YqeH-like_C"/>
</dbReference>
<gene>
    <name evidence="7" type="primary">NOA1</name>
    <name evidence="7" type="ORF">BLAG_LOCUS15917</name>
</gene>
<name>A0A8J9ZMP4_BRALA</name>
<feature type="transmembrane region" description="Helical" evidence="5">
    <location>
        <begin position="368"/>
        <end position="394"/>
    </location>
</feature>
<evidence type="ECO:0000256" key="5">
    <source>
        <dbReference type="SAM" id="Phobius"/>
    </source>
</evidence>
<evidence type="ECO:0000256" key="2">
    <source>
        <dbReference type="ARBA" id="ARBA00022692"/>
    </source>
</evidence>
<keyword evidence="3 5" id="KW-1133">Transmembrane helix</keyword>
<dbReference type="Proteomes" id="UP000838412">
    <property type="component" value="Chromosome 3"/>
</dbReference>
<feature type="transmembrane region" description="Helical" evidence="5">
    <location>
        <begin position="532"/>
        <end position="554"/>
    </location>
</feature>
<evidence type="ECO:0000256" key="3">
    <source>
        <dbReference type="ARBA" id="ARBA00022989"/>
    </source>
</evidence>
<dbReference type="InterPro" id="IPR000276">
    <property type="entry name" value="GPCR_Rhodpsn"/>
</dbReference>
<dbReference type="PRINTS" id="PR00237">
    <property type="entry name" value="GPCRRHODOPSN"/>
</dbReference>
<evidence type="ECO:0000256" key="4">
    <source>
        <dbReference type="ARBA" id="ARBA00023136"/>
    </source>
</evidence>
<dbReference type="PROSITE" id="PS00238">
    <property type="entry name" value="OPSIN"/>
    <property type="match status" value="1"/>
</dbReference>
<dbReference type="CDD" id="cd15074">
    <property type="entry name" value="7tmA_Opsin5_neuropsin"/>
    <property type="match status" value="1"/>
</dbReference>
<dbReference type="OrthoDB" id="1696305at2759"/>
<dbReference type="PANTHER" id="PTHR46406:SF1">
    <property type="entry name" value="NITRIC OXIDE-ASSOCIATED PROTEIN 1"/>
    <property type="match status" value="1"/>
</dbReference>
<evidence type="ECO:0000259" key="6">
    <source>
        <dbReference type="Pfam" id="PF21516"/>
    </source>
</evidence>
<feature type="transmembrane region" description="Helical" evidence="5">
    <location>
        <begin position="406"/>
        <end position="424"/>
    </location>
</feature>
<proteinExistence type="predicted"/>
<feature type="transmembrane region" description="Helical" evidence="5">
    <location>
        <begin position="581"/>
        <end position="602"/>
    </location>
</feature>
<dbReference type="GO" id="GO:0004930">
    <property type="term" value="F:G protein-coupled receptor activity"/>
    <property type="evidence" value="ECO:0007669"/>
    <property type="project" value="InterPro"/>
</dbReference>
<accession>A0A8J9ZMP4</accession>
<feature type="transmembrane region" description="Helical" evidence="5">
    <location>
        <begin position="487"/>
        <end position="512"/>
    </location>
</feature>
<keyword evidence="8" id="KW-1185">Reference proteome</keyword>
<evidence type="ECO:0000313" key="8">
    <source>
        <dbReference type="Proteomes" id="UP000838412"/>
    </source>
</evidence>